<sequence length="132" mass="14690">MLLCCCRNSRNFTLEIMPINDETYKIIFDEIDARQDEFVKVLKEAVAIPSVSSDPDRRSDCVKMVMWVKKKLEGLGATVQIVEAGKQTHPDGQTLDIPPILFGCLGNDPNKKTVLVYGHLDVQPAAKEVSTV</sequence>
<reference evidence="4 5" key="1">
    <citation type="submission" date="2023-08" db="EMBL/GenBank/DDBJ databases">
        <title>A Necator americanus chromosomal reference genome.</title>
        <authorList>
            <person name="Ilik V."/>
            <person name="Petrzelkova K.J."/>
            <person name="Pardy F."/>
            <person name="Fuh T."/>
            <person name="Niatou-Singa F.S."/>
            <person name="Gouil Q."/>
            <person name="Baker L."/>
            <person name="Ritchie M.E."/>
            <person name="Jex A.R."/>
            <person name="Gazzola D."/>
            <person name="Li H."/>
            <person name="Toshio Fujiwara R."/>
            <person name="Zhan B."/>
            <person name="Aroian R.V."/>
            <person name="Pafco B."/>
            <person name="Schwarz E.M."/>
        </authorList>
    </citation>
    <scope>NUCLEOTIDE SEQUENCE [LARGE SCALE GENOMIC DNA]</scope>
    <source>
        <strain evidence="4 5">Aroian</strain>
        <tissue evidence="4">Whole animal</tissue>
    </source>
</reference>
<name>A0ABR1EVW1_NECAM</name>
<keyword evidence="2" id="KW-0479">Metal-binding</keyword>
<dbReference type="InterPro" id="IPR051458">
    <property type="entry name" value="Cyt/Met_Dipeptidase"/>
</dbReference>
<evidence type="ECO:0000256" key="1">
    <source>
        <dbReference type="ARBA" id="ARBA00022670"/>
    </source>
</evidence>
<dbReference type="PANTHER" id="PTHR43270">
    <property type="entry name" value="BETA-ALA-HIS DIPEPTIDASE"/>
    <property type="match status" value="1"/>
</dbReference>
<evidence type="ECO:0000256" key="3">
    <source>
        <dbReference type="ARBA" id="ARBA00022801"/>
    </source>
</evidence>
<protein>
    <recommendedName>
        <fullName evidence="6">Cytosolic non-specific dipeptidase</fullName>
    </recommendedName>
</protein>
<evidence type="ECO:0000313" key="4">
    <source>
        <dbReference type="EMBL" id="KAK6766705.1"/>
    </source>
</evidence>
<dbReference type="Gene3D" id="3.40.630.10">
    <property type="entry name" value="Zn peptidases"/>
    <property type="match status" value="1"/>
</dbReference>
<proteinExistence type="predicted"/>
<evidence type="ECO:0000256" key="2">
    <source>
        <dbReference type="ARBA" id="ARBA00022723"/>
    </source>
</evidence>
<dbReference type="Proteomes" id="UP001303046">
    <property type="component" value="Unassembled WGS sequence"/>
</dbReference>
<accession>A0ABR1EVW1</accession>
<dbReference type="PANTHER" id="PTHR43270:SF4">
    <property type="entry name" value="CARNOSINE DIPEPTIDASE 2, ISOFORM A"/>
    <property type="match status" value="1"/>
</dbReference>
<keyword evidence="1" id="KW-0645">Protease</keyword>
<evidence type="ECO:0008006" key="6">
    <source>
        <dbReference type="Google" id="ProtNLM"/>
    </source>
</evidence>
<keyword evidence="3" id="KW-0378">Hydrolase</keyword>
<evidence type="ECO:0000313" key="5">
    <source>
        <dbReference type="Proteomes" id="UP001303046"/>
    </source>
</evidence>
<organism evidence="4 5">
    <name type="scientific">Necator americanus</name>
    <name type="common">Human hookworm</name>
    <dbReference type="NCBI Taxonomy" id="51031"/>
    <lineage>
        <taxon>Eukaryota</taxon>
        <taxon>Metazoa</taxon>
        <taxon>Ecdysozoa</taxon>
        <taxon>Nematoda</taxon>
        <taxon>Chromadorea</taxon>
        <taxon>Rhabditida</taxon>
        <taxon>Rhabditina</taxon>
        <taxon>Rhabditomorpha</taxon>
        <taxon>Strongyloidea</taxon>
        <taxon>Ancylostomatidae</taxon>
        <taxon>Bunostominae</taxon>
        <taxon>Necator</taxon>
    </lineage>
</organism>
<gene>
    <name evidence="4" type="primary">Necator_chrX.g26323</name>
    <name evidence="4" type="ORF">RB195_026157</name>
</gene>
<comment type="caution">
    <text evidence="4">The sequence shown here is derived from an EMBL/GenBank/DDBJ whole genome shotgun (WGS) entry which is preliminary data.</text>
</comment>
<dbReference type="SUPFAM" id="SSF53187">
    <property type="entry name" value="Zn-dependent exopeptidases"/>
    <property type="match status" value="1"/>
</dbReference>
<dbReference type="EMBL" id="JAVFWL010000006">
    <property type="protein sequence ID" value="KAK6766705.1"/>
    <property type="molecule type" value="Genomic_DNA"/>
</dbReference>
<keyword evidence="5" id="KW-1185">Reference proteome</keyword>